<dbReference type="AlphaFoldDB" id="A0ABD0Q2C6"/>
<dbReference type="InterPro" id="IPR000477">
    <property type="entry name" value="RT_dom"/>
</dbReference>
<reference evidence="5 6" key="1">
    <citation type="submission" date="2024-05" db="EMBL/GenBank/DDBJ databases">
        <title>Genome sequencing and assembly of Indian major carp, Cirrhinus mrigala (Hamilton, 1822).</title>
        <authorList>
            <person name="Mohindra V."/>
            <person name="Chowdhury L.M."/>
            <person name="Lal K."/>
            <person name="Jena J.K."/>
        </authorList>
    </citation>
    <scope>NUCLEOTIDE SEQUENCE [LARGE SCALE GENOMIC DNA]</scope>
    <source>
        <strain evidence="5">CM1030</strain>
        <tissue evidence="5">Blood</tissue>
    </source>
</reference>
<dbReference type="InterPro" id="IPR043128">
    <property type="entry name" value="Rev_trsase/Diguanyl_cyclase"/>
</dbReference>
<evidence type="ECO:0000313" key="6">
    <source>
        <dbReference type="Proteomes" id="UP001529510"/>
    </source>
</evidence>
<feature type="non-terminal residue" evidence="5">
    <location>
        <position position="110"/>
    </location>
</feature>
<protein>
    <recommendedName>
        <fullName evidence="2">ribonuclease H</fullName>
        <ecNumber evidence="2">3.1.26.4</ecNumber>
    </recommendedName>
</protein>
<organism evidence="5 6">
    <name type="scientific">Cirrhinus mrigala</name>
    <name type="common">Mrigala</name>
    <dbReference type="NCBI Taxonomy" id="683832"/>
    <lineage>
        <taxon>Eukaryota</taxon>
        <taxon>Metazoa</taxon>
        <taxon>Chordata</taxon>
        <taxon>Craniata</taxon>
        <taxon>Vertebrata</taxon>
        <taxon>Euteleostomi</taxon>
        <taxon>Actinopterygii</taxon>
        <taxon>Neopterygii</taxon>
        <taxon>Teleostei</taxon>
        <taxon>Ostariophysi</taxon>
        <taxon>Cypriniformes</taxon>
        <taxon>Cyprinidae</taxon>
        <taxon>Labeoninae</taxon>
        <taxon>Labeonini</taxon>
        <taxon>Cirrhinus</taxon>
    </lineage>
</organism>
<keyword evidence="6" id="KW-1185">Reference proteome</keyword>
<name>A0ABD0Q2C6_CIRMR</name>
<gene>
    <name evidence="5" type="ORF">M9458_025751</name>
</gene>
<dbReference type="InterPro" id="IPR043502">
    <property type="entry name" value="DNA/RNA_pol_sf"/>
</dbReference>
<dbReference type="GO" id="GO:0004523">
    <property type="term" value="F:RNA-DNA hybrid ribonuclease activity"/>
    <property type="evidence" value="ECO:0007669"/>
    <property type="project" value="UniProtKB-EC"/>
</dbReference>
<comment type="caution">
    <text evidence="5">The sequence shown here is derived from an EMBL/GenBank/DDBJ whole genome shotgun (WGS) entry which is preliminary data.</text>
</comment>
<dbReference type="Proteomes" id="UP001529510">
    <property type="component" value="Unassembled WGS sequence"/>
</dbReference>
<evidence type="ECO:0000256" key="2">
    <source>
        <dbReference type="ARBA" id="ARBA00012180"/>
    </source>
</evidence>
<evidence type="ECO:0000256" key="3">
    <source>
        <dbReference type="SAM" id="MobiDB-lite"/>
    </source>
</evidence>
<accession>A0ABD0Q2C6</accession>
<evidence type="ECO:0000259" key="4">
    <source>
        <dbReference type="PROSITE" id="PS50878"/>
    </source>
</evidence>
<sequence>MGVRILNCLDDWLILVQSEDELLSHRSFLFSHLDCLGPTVNFTKSALSPSQWISFLGTVLDSTQMRAVVMPECVLAILAACSLIQSRSLSPSQGISEDAGPHGLCISSAS</sequence>
<dbReference type="Gene3D" id="3.30.70.270">
    <property type="match status" value="1"/>
</dbReference>
<evidence type="ECO:0000256" key="1">
    <source>
        <dbReference type="ARBA" id="ARBA00010879"/>
    </source>
</evidence>
<dbReference type="EMBL" id="JAMKFB020000012">
    <property type="protein sequence ID" value="KAL0180309.1"/>
    <property type="molecule type" value="Genomic_DNA"/>
</dbReference>
<evidence type="ECO:0000313" key="5">
    <source>
        <dbReference type="EMBL" id="KAL0180309.1"/>
    </source>
</evidence>
<dbReference type="EC" id="3.1.26.4" evidence="2"/>
<dbReference type="PROSITE" id="PS50878">
    <property type="entry name" value="RT_POL"/>
    <property type="match status" value="1"/>
</dbReference>
<comment type="similarity">
    <text evidence="1">Belongs to the beta type-B retroviral polymerase family. HERV class-II K(HML-2) pol subfamily.</text>
</comment>
<feature type="domain" description="Reverse transcriptase" evidence="4">
    <location>
        <begin position="1"/>
        <end position="60"/>
    </location>
</feature>
<feature type="region of interest" description="Disordered" evidence="3">
    <location>
        <begin position="90"/>
        <end position="110"/>
    </location>
</feature>
<dbReference type="SUPFAM" id="SSF56672">
    <property type="entry name" value="DNA/RNA polymerases"/>
    <property type="match status" value="1"/>
</dbReference>
<proteinExistence type="inferred from homology"/>